<evidence type="ECO:0000313" key="2">
    <source>
        <dbReference type="Proteomes" id="UP001055811"/>
    </source>
</evidence>
<name>A0ACB9GHM8_CICIN</name>
<gene>
    <name evidence="1" type="ORF">L2E82_12617</name>
</gene>
<protein>
    <submittedName>
        <fullName evidence="1">Uncharacterized protein</fullName>
    </submittedName>
</protein>
<reference evidence="1 2" key="2">
    <citation type="journal article" date="2022" name="Mol. Ecol. Resour.">
        <title>The genomes of chicory, endive, great burdock and yacon provide insights into Asteraceae paleo-polyploidization history and plant inulin production.</title>
        <authorList>
            <person name="Fan W."/>
            <person name="Wang S."/>
            <person name="Wang H."/>
            <person name="Wang A."/>
            <person name="Jiang F."/>
            <person name="Liu H."/>
            <person name="Zhao H."/>
            <person name="Xu D."/>
            <person name="Zhang Y."/>
        </authorList>
    </citation>
    <scope>NUCLEOTIDE SEQUENCE [LARGE SCALE GENOMIC DNA]</scope>
    <source>
        <strain evidence="2">cv. Punajuju</strain>
        <tissue evidence="1">Leaves</tissue>
    </source>
</reference>
<reference evidence="2" key="1">
    <citation type="journal article" date="2022" name="Mol. Ecol. Resour.">
        <title>The genomes of chicory, endive, great burdock and yacon provide insights into Asteraceae palaeo-polyploidization history and plant inulin production.</title>
        <authorList>
            <person name="Fan W."/>
            <person name="Wang S."/>
            <person name="Wang H."/>
            <person name="Wang A."/>
            <person name="Jiang F."/>
            <person name="Liu H."/>
            <person name="Zhao H."/>
            <person name="Xu D."/>
            <person name="Zhang Y."/>
        </authorList>
    </citation>
    <scope>NUCLEOTIDE SEQUENCE [LARGE SCALE GENOMIC DNA]</scope>
    <source>
        <strain evidence="2">cv. Punajuju</strain>
    </source>
</reference>
<comment type="caution">
    <text evidence="1">The sequence shown here is derived from an EMBL/GenBank/DDBJ whole genome shotgun (WGS) entry which is preliminary data.</text>
</comment>
<organism evidence="1 2">
    <name type="scientific">Cichorium intybus</name>
    <name type="common">Chicory</name>
    <dbReference type="NCBI Taxonomy" id="13427"/>
    <lineage>
        <taxon>Eukaryota</taxon>
        <taxon>Viridiplantae</taxon>
        <taxon>Streptophyta</taxon>
        <taxon>Embryophyta</taxon>
        <taxon>Tracheophyta</taxon>
        <taxon>Spermatophyta</taxon>
        <taxon>Magnoliopsida</taxon>
        <taxon>eudicotyledons</taxon>
        <taxon>Gunneridae</taxon>
        <taxon>Pentapetalae</taxon>
        <taxon>asterids</taxon>
        <taxon>campanulids</taxon>
        <taxon>Asterales</taxon>
        <taxon>Asteraceae</taxon>
        <taxon>Cichorioideae</taxon>
        <taxon>Cichorieae</taxon>
        <taxon>Cichoriinae</taxon>
        <taxon>Cichorium</taxon>
    </lineage>
</organism>
<dbReference type="Proteomes" id="UP001055811">
    <property type="component" value="Linkage Group LG02"/>
</dbReference>
<evidence type="ECO:0000313" key="1">
    <source>
        <dbReference type="EMBL" id="KAI3782566.1"/>
    </source>
</evidence>
<proteinExistence type="predicted"/>
<accession>A0ACB9GHM8</accession>
<sequence>MPLPHLQSFILANLLTPDPTFLCIYLGFSSSTFQYQSSSSTRLHPVVRLCLRIRAQTIKLNHEGLQECMASNFEDPIARVVGGKGRKCSLYTRTMLQFMEQMENKETLKSSMEASIILARLVYEHKYEAFLLRVKK</sequence>
<keyword evidence="2" id="KW-1185">Reference proteome</keyword>
<dbReference type="EMBL" id="CM042010">
    <property type="protein sequence ID" value="KAI3782566.1"/>
    <property type="molecule type" value="Genomic_DNA"/>
</dbReference>